<organism evidence="1">
    <name type="scientific">virus sp. ctHG14</name>
    <dbReference type="NCBI Taxonomy" id="2827626"/>
    <lineage>
        <taxon>Viruses</taxon>
    </lineage>
</organism>
<name>A0A8S5RIT0_9VIRU</name>
<proteinExistence type="predicted"/>
<protein>
    <submittedName>
        <fullName evidence="1">Uncharacterized protein</fullName>
    </submittedName>
</protein>
<sequence>MERKLVLVKFIDGTSETIEAYCSSRGGYYGYLTKKELFYVSCASNFSRTLFPREFVKAISLLDE</sequence>
<accession>A0A8S5RIT0</accession>
<evidence type="ECO:0000313" key="1">
    <source>
        <dbReference type="EMBL" id="DAE31288.1"/>
    </source>
</evidence>
<reference evidence="1" key="1">
    <citation type="journal article" date="2021" name="Proc. Natl. Acad. Sci. U.S.A.">
        <title>A Catalog of Tens of Thousands of Viruses from Human Metagenomes Reveals Hidden Associations with Chronic Diseases.</title>
        <authorList>
            <person name="Tisza M.J."/>
            <person name="Buck C.B."/>
        </authorList>
    </citation>
    <scope>NUCLEOTIDE SEQUENCE</scope>
    <source>
        <strain evidence="1">CtHG14</strain>
    </source>
</reference>
<dbReference type="EMBL" id="BK059106">
    <property type="protein sequence ID" value="DAE31288.1"/>
    <property type="molecule type" value="Genomic_DNA"/>
</dbReference>